<gene>
    <name evidence="1" type="ORF">FJZ47_21800</name>
</gene>
<evidence type="ECO:0000313" key="2">
    <source>
        <dbReference type="Proteomes" id="UP000712673"/>
    </source>
</evidence>
<reference evidence="1" key="1">
    <citation type="submission" date="2019-03" db="EMBL/GenBank/DDBJ databases">
        <title>Lake Tanganyika Metagenome-Assembled Genomes (MAGs).</title>
        <authorList>
            <person name="Tran P."/>
        </authorList>
    </citation>
    <scope>NUCLEOTIDE SEQUENCE</scope>
    <source>
        <strain evidence="1">K_DeepCast_65m_m2_066</strain>
    </source>
</reference>
<proteinExistence type="predicted"/>
<name>A0A938B2Q8_UNCTE</name>
<protein>
    <submittedName>
        <fullName evidence="1">Uncharacterized protein</fullName>
    </submittedName>
</protein>
<organism evidence="1 2">
    <name type="scientific">Tectimicrobiota bacterium</name>
    <dbReference type="NCBI Taxonomy" id="2528274"/>
    <lineage>
        <taxon>Bacteria</taxon>
        <taxon>Pseudomonadati</taxon>
        <taxon>Nitrospinota/Tectimicrobiota group</taxon>
        <taxon>Candidatus Tectimicrobiota</taxon>
    </lineage>
</organism>
<comment type="caution">
    <text evidence="1">The sequence shown here is derived from an EMBL/GenBank/DDBJ whole genome shotgun (WGS) entry which is preliminary data.</text>
</comment>
<dbReference type="EMBL" id="VGLS01000898">
    <property type="protein sequence ID" value="MBM3226407.1"/>
    <property type="molecule type" value="Genomic_DNA"/>
</dbReference>
<evidence type="ECO:0000313" key="1">
    <source>
        <dbReference type="EMBL" id="MBM3226407.1"/>
    </source>
</evidence>
<accession>A0A938B2Q8</accession>
<sequence length="225" mass="23835">MPYPFERYIAHCRLTANTADVEALPLYYEAFGAVHSSRLYVAELAIDASMPGNRIARQLDELIACARMSGADAALLATTDAGGPLVALNRAPVLGSGFPTVLVPGSALPLLRQAAVHLDLKVRLESNASATVIGHLGLGDPADVVATPLSGWFRCAGERGTGITIALQLATDLAQRWLVLVVGTTGHELHYLGLRRFLAAHTLPPPRSSFLAPAWRPSNWGRGAG</sequence>
<dbReference type="Proteomes" id="UP000712673">
    <property type="component" value="Unassembled WGS sequence"/>
</dbReference>
<dbReference type="AlphaFoldDB" id="A0A938B2Q8"/>